<dbReference type="Gene3D" id="1.20.1250.20">
    <property type="entry name" value="MFS general substrate transporter like domains"/>
    <property type="match status" value="1"/>
</dbReference>
<keyword evidence="9" id="KW-1185">Reference proteome</keyword>
<keyword evidence="2" id="KW-0813">Transport</keyword>
<keyword evidence="3 6" id="KW-0812">Transmembrane</keyword>
<gene>
    <name evidence="8" type="ORF">C8035_v003384</name>
</gene>
<dbReference type="EMBL" id="QAPG01000010">
    <property type="protein sequence ID" value="TDZ39372.1"/>
    <property type="molecule type" value="Genomic_DNA"/>
</dbReference>
<feature type="transmembrane region" description="Helical" evidence="6">
    <location>
        <begin position="158"/>
        <end position="178"/>
    </location>
</feature>
<evidence type="ECO:0000256" key="1">
    <source>
        <dbReference type="ARBA" id="ARBA00004141"/>
    </source>
</evidence>
<dbReference type="GO" id="GO:0016020">
    <property type="term" value="C:membrane"/>
    <property type="evidence" value="ECO:0007669"/>
    <property type="project" value="UniProtKB-SubCell"/>
</dbReference>
<keyword evidence="4 6" id="KW-1133">Transmembrane helix</keyword>
<feature type="transmembrane region" description="Helical" evidence="6">
    <location>
        <begin position="316"/>
        <end position="335"/>
    </location>
</feature>
<evidence type="ECO:0000256" key="6">
    <source>
        <dbReference type="SAM" id="Phobius"/>
    </source>
</evidence>
<dbReference type="AlphaFoldDB" id="A0A4R8QK82"/>
<reference evidence="8 9" key="1">
    <citation type="submission" date="2018-11" db="EMBL/GenBank/DDBJ databases">
        <title>Genome sequence and assembly of Colletotrichum spinosum.</title>
        <authorList>
            <person name="Gan P."/>
            <person name="Shirasu K."/>
        </authorList>
    </citation>
    <scope>NUCLEOTIDE SEQUENCE [LARGE SCALE GENOMIC DNA]</scope>
    <source>
        <strain evidence="8 9">CBS 515.97</strain>
    </source>
</reference>
<sequence length="462" mass="50350">MSQHTRVRAQPKVHDSPQEERLAVRKLDSYLMPLLVAGFFVLQVDRSNISNALTDTLTADLGISNSDVNLGSQLMSAGIVVAEIPSNLILQRVGAPVWLTLQMGVWGTIALTQSWCTNIHSFLATRFLLGIWEGGYIPGGQYMLALFYTREDLALRTAIFYFGNYSATAVGSLLAAGILNLGGTSGLAGWQWLFIIEGAITLLVFFAFIAFLPRSPSHTASVHGLFDFFTPRQREILRARIIADDETKGADKAEITLKSLLKALTDYRLWVHILLNIVALSPKGGLQLYGPNIIKSLGFSRTNANLLNATRRRGPWSIVAFAWSIVFAGVLYGLPAGSDKWARYAIFTLLSGGNALAQGLNGAWVGINAVSPSKRSIGLAMAVMGSNLGAIAGGQLFWDDDAPRYNRAFMAILVLYAGAIAVAAMTMCVYWRENRVMARGEELKINGQVIEAPGDGKRRFDM</sequence>
<dbReference type="FunFam" id="1.20.1250.20:FF:000516">
    <property type="entry name" value="Alternative sulfate transporter"/>
    <property type="match status" value="1"/>
</dbReference>
<evidence type="ECO:0000256" key="2">
    <source>
        <dbReference type="ARBA" id="ARBA00022448"/>
    </source>
</evidence>
<dbReference type="PROSITE" id="PS50850">
    <property type="entry name" value="MFS"/>
    <property type="match status" value="1"/>
</dbReference>
<evidence type="ECO:0000256" key="4">
    <source>
        <dbReference type="ARBA" id="ARBA00022989"/>
    </source>
</evidence>
<accession>A0A4R8QK82</accession>
<keyword evidence="5 6" id="KW-0472">Membrane</keyword>
<dbReference type="Proteomes" id="UP000295083">
    <property type="component" value="Unassembled WGS sequence"/>
</dbReference>
<dbReference type="InterPro" id="IPR020846">
    <property type="entry name" value="MFS_dom"/>
</dbReference>
<evidence type="ECO:0000313" key="9">
    <source>
        <dbReference type="Proteomes" id="UP000295083"/>
    </source>
</evidence>
<dbReference type="InterPro" id="IPR011701">
    <property type="entry name" value="MFS"/>
</dbReference>
<proteinExistence type="predicted"/>
<dbReference type="GO" id="GO:0022857">
    <property type="term" value="F:transmembrane transporter activity"/>
    <property type="evidence" value="ECO:0007669"/>
    <property type="project" value="InterPro"/>
</dbReference>
<feature type="transmembrane region" description="Helical" evidence="6">
    <location>
        <begin position="377"/>
        <end position="398"/>
    </location>
</feature>
<comment type="subcellular location">
    <subcellularLocation>
        <location evidence="1">Membrane</location>
        <topology evidence="1">Multi-pass membrane protein</topology>
    </subcellularLocation>
</comment>
<organism evidence="8 9">
    <name type="scientific">Colletotrichum spinosum</name>
    <dbReference type="NCBI Taxonomy" id="1347390"/>
    <lineage>
        <taxon>Eukaryota</taxon>
        <taxon>Fungi</taxon>
        <taxon>Dikarya</taxon>
        <taxon>Ascomycota</taxon>
        <taxon>Pezizomycotina</taxon>
        <taxon>Sordariomycetes</taxon>
        <taxon>Hypocreomycetidae</taxon>
        <taxon>Glomerellales</taxon>
        <taxon>Glomerellaceae</taxon>
        <taxon>Colletotrichum</taxon>
        <taxon>Colletotrichum orbiculare species complex</taxon>
    </lineage>
</organism>
<evidence type="ECO:0000256" key="3">
    <source>
        <dbReference type="ARBA" id="ARBA00022692"/>
    </source>
</evidence>
<dbReference type="Pfam" id="PF07690">
    <property type="entry name" value="MFS_1"/>
    <property type="match status" value="1"/>
</dbReference>
<name>A0A4R8QK82_9PEZI</name>
<dbReference type="SUPFAM" id="SSF103473">
    <property type="entry name" value="MFS general substrate transporter"/>
    <property type="match status" value="1"/>
</dbReference>
<dbReference type="InterPro" id="IPR036259">
    <property type="entry name" value="MFS_trans_sf"/>
</dbReference>
<dbReference type="PANTHER" id="PTHR43791:SF32">
    <property type="entry name" value="MAJOR FACILITATOR SUPERFAMILY (MFS) PROFILE DOMAIN-CONTAINING PROTEIN"/>
    <property type="match status" value="1"/>
</dbReference>
<feature type="transmembrane region" description="Helical" evidence="6">
    <location>
        <begin position="410"/>
        <end position="431"/>
    </location>
</feature>
<feature type="transmembrane region" description="Helical" evidence="6">
    <location>
        <begin position="341"/>
        <end position="365"/>
    </location>
</feature>
<feature type="domain" description="Major facilitator superfamily (MFS) profile" evidence="7">
    <location>
        <begin position="31"/>
        <end position="462"/>
    </location>
</feature>
<evidence type="ECO:0000256" key="5">
    <source>
        <dbReference type="ARBA" id="ARBA00023136"/>
    </source>
</evidence>
<protein>
    <submittedName>
        <fullName evidence="8">Putative transporter</fullName>
    </submittedName>
</protein>
<evidence type="ECO:0000259" key="7">
    <source>
        <dbReference type="PROSITE" id="PS50850"/>
    </source>
</evidence>
<evidence type="ECO:0000313" key="8">
    <source>
        <dbReference type="EMBL" id="TDZ39372.1"/>
    </source>
</evidence>
<comment type="caution">
    <text evidence="8">The sequence shown here is derived from an EMBL/GenBank/DDBJ whole genome shotgun (WGS) entry which is preliminary data.</text>
</comment>
<dbReference type="PANTHER" id="PTHR43791">
    <property type="entry name" value="PERMEASE-RELATED"/>
    <property type="match status" value="1"/>
</dbReference>
<feature type="transmembrane region" description="Helical" evidence="6">
    <location>
        <begin position="190"/>
        <end position="212"/>
    </location>
</feature>